<gene>
    <name evidence="1" type="ORF">IBL25_12785</name>
</gene>
<dbReference type="RefSeq" id="WP_187778936.1">
    <property type="nucleotide sequence ID" value="NZ_JACTUZ010000051.1"/>
</dbReference>
<dbReference type="Proteomes" id="UP000603940">
    <property type="component" value="Unassembled WGS sequence"/>
</dbReference>
<accession>A0ABR7R7T2</accession>
<comment type="caution">
    <text evidence="1">The sequence shown here is derived from an EMBL/GenBank/DDBJ whole genome shotgun (WGS) entry which is preliminary data.</text>
</comment>
<dbReference type="EMBL" id="JACTUZ010000051">
    <property type="protein sequence ID" value="MBC9177817.1"/>
    <property type="molecule type" value="Genomic_DNA"/>
</dbReference>
<reference evidence="1 2" key="1">
    <citation type="journal article" date="2009" name="Int. J. Syst. Evol. Microbiol.">
        <title>Transfer of Teichococcus ludipueritiae and Muricoccus roseus to the genus Roseomonas, as Roseomonas ludipueritiae comb. nov. and Roseomonas rosea comb. nov., respectively, and emended description of the genus Roseomonas.</title>
        <authorList>
            <person name="Sanchez-Porro C."/>
            <person name="Gallego V."/>
            <person name="Busse H.J."/>
            <person name="Kampfer P."/>
            <person name="Ventosa A."/>
        </authorList>
    </citation>
    <scope>NUCLEOTIDE SEQUENCE [LARGE SCALE GENOMIC DNA]</scope>
    <source>
        <strain evidence="1 2">DSM 14915</strain>
    </source>
</reference>
<evidence type="ECO:0000313" key="2">
    <source>
        <dbReference type="Proteomes" id="UP000603940"/>
    </source>
</evidence>
<keyword evidence="2" id="KW-1185">Reference proteome</keyword>
<name>A0ABR7R7T2_9PROT</name>
<organism evidence="1 2">
    <name type="scientific">Pseudoroseomonas ludipueritiae</name>
    <dbReference type="NCBI Taxonomy" id="198093"/>
    <lineage>
        <taxon>Bacteria</taxon>
        <taxon>Pseudomonadati</taxon>
        <taxon>Pseudomonadota</taxon>
        <taxon>Alphaproteobacteria</taxon>
        <taxon>Acetobacterales</taxon>
        <taxon>Acetobacteraceae</taxon>
        <taxon>Pseudoroseomonas</taxon>
    </lineage>
</organism>
<protein>
    <submittedName>
        <fullName evidence="1">Uncharacterized protein</fullName>
    </submittedName>
</protein>
<sequence>MNARLPPFPPLITAAGVLDTMADQTCYREALLWLLGPDSCEPAKVLLLTALDERLPGMRIDPPGLHEYPRLTRLLQAMPWARAGLLPLARDSADWAAAADVLCHNAGLPVPLPGQQQ</sequence>
<proteinExistence type="predicted"/>
<evidence type="ECO:0000313" key="1">
    <source>
        <dbReference type="EMBL" id="MBC9177817.1"/>
    </source>
</evidence>